<dbReference type="KEGG" id="ttq:NIES37_48680"/>
<evidence type="ECO:0000313" key="1">
    <source>
        <dbReference type="EMBL" id="BAZ00870.1"/>
    </source>
</evidence>
<dbReference type="EMBL" id="AP018248">
    <property type="protein sequence ID" value="BAZ00870.1"/>
    <property type="molecule type" value="Genomic_DNA"/>
</dbReference>
<gene>
    <name evidence="1" type="ORF">NIES37_48680</name>
</gene>
<dbReference type="InterPro" id="IPR013424">
    <property type="entry name" value="Ice-binding_C"/>
</dbReference>
<dbReference type="RefSeq" id="WP_321206848.1">
    <property type="nucleotide sequence ID" value="NZ_CAWNJS010000001.1"/>
</dbReference>
<keyword evidence="2" id="KW-1185">Reference proteome</keyword>
<accession>A0A1Z4N550</accession>
<evidence type="ECO:0008006" key="3">
    <source>
        <dbReference type="Google" id="ProtNLM"/>
    </source>
</evidence>
<dbReference type="NCBIfam" id="TIGR04155">
    <property type="entry name" value="cyano_PEP"/>
    <property type="match status" value="1"/>
</dbReference>
<evidence type="ECO:0000313" key="2">
    <source>
        <dbReference type="Proteomes" id="UP000218785"/>
    </source>
</evidence>
<dbReference type="NCBIfam" id="TIGR02595">
    <property type="entry name" value="PEP_CTERM"/>
    <property type="match status" value="1"/>
</dbReference>
<dbReference type="Proteomes" id="UP000218785">
    <property type="component" value="Chromosome"/>
</dbReference>
<dbReference type="InterPro" id="IPR026374">
    <property type="entry name" value="Cyano_PEP"/>
</dbReference>
<name>A0A1Z4N550_9CYAN</name>
<proteinExistence type="predicted"/>
<sequence length="221" mass="23665">MTRLAIKKNLMQVSTLAVLTTAIAGILSIGKAQAGVIDFDDLPGNIDWIQNGYKGFSWNNFAYLNSANYFDPSAYKNGTVSNPNVAFNSGGDPASISINSGQFDFNSAYLTGAWNNGLNILIEGLFQGSTKYSRTINVGSTSPTLFNFDFIGIDNLKFTSYGGVNAGYNGSGTHFVLDNFTYNESKSVPEPLTILGTLTAAGFGVTLRCKKKQEQKGTAKA</sequence>
<reference evidence="1 2" key="1">
    <citation type="submission" date="2017-06" db="EMBL/GenBank/DDBJ databases">
        <title>Genome sequencing of cyanobaciteial culture collection at National Institute for Environmental Studies (NIES).</title>
        <authorList>
            <person name="Hirose Y."/>
            <person name="Shimura Y."/>
            <person name="Fujisawa T."/>
            <person name="Nakamura Y."/>
            <person name="Kawachi M."/>
        </authorList>
    </citation>
    <scope>NUCLEOTIDE SEQUENCE [LARGE SCALE GENOMIC DNA]</scope>
    <source>
        <strain evidence="1 2">NIES-37</strain>
    </source>
</reference>
<organism evidence="1 2">
    <name type="scientific">Tolypothrix tenuis PCC 7101</name>
    <dbReference type="NCBI Taxonomy" id="231146"/>
    <lineage>
        <taxon>Bacteria</taxon>
        <taxon>Bacillati</taxon>
        <taxon>Cyanobacteriota</taxon>
        <taxon>Cyanophyceae</taxon>
        <taxon>Nostocales</taxon>
        <taxon>Tolypothrichaceae</taxon>
        <taxon>Tolypothrix</taxon>
    </lineage>
</organism>
<protein>
    <recommendedName>
        <fullName evidence="3">PEP-CTERM protein-sorting domain-containing protein</fullName>
    </recommendedName>
</protein>
<dbReference type="AlphaFoldDB" id="A0A1Z4N550"/>